<dbReference type="SUPFAM" id="SSF101386">
    <property type="entry name" value="all-alpha NTP pyrophosphatases"/>
    <property type="match status" value="1"/>
</dbReference>
<reference evidence="2 3" key="1">
    <citation type="journal article" date="2015" name="Genome Announc.">
        <title>Expanding the biotechnology potential of lactobacilli through comparative genomics of 213 strains and associated genera.</title>
        <authorList>
            <person name="Sun Z."/>
            <person name="Harris H.M."/>
            <person name="McCann A."/>
            <person name="Guo C."/>
            <person name="Argimon S."/>
            <person name="Zhang W."/>
            <person name="Yang X."/>
            <person name="Jeffery I.B."/>
            <person name="Cooney J.C."/>
            <person name="Kagawa T.F."/>
            <person name="Liu W."/>
            <person name="Song Y."/>
            <person name="Salvetti E."/>
            <person name="Wrobel A."/>
            <person name="Rasinkangas P."/>
            <person name="Parkhill J."/>
            <person name="Rea M.C."/>
            <person name="O'Sullivan O."/>
            <person name="Ritari J."/>
            <person name="Douillard F.P."/>
            <person name="Paul Ross R."/>
            <person name="Yang R."/>
            <person name="Briner A.E."/>
            <person name="Felis G.E."/>
            <person name="de Vos W.M."/>
            <person name="Barrangou R."/>
            <person name="Klaenhammer T.R."/>
            <person name="Caufield P.W."/>
            <person name="Cui Y."/>
            <person name="Zhang H."/>
            <person name="O'Toole P.W."/>
        </authorList>
    </citation>
    <scope>NUCLEOTIDE SEQUENCE [LARGE SCALE GENOMIC DNA]</scope>
    <source>
        <strain evidence="2 3">NBRC 103219</strain>
    </source>
</reference>
<dbReference type="EMBL" id="JQCN01000045">
    <property type="protein sequence ID" value="KRN98488.1"/>
    <property type="molecule type" value="Genomic_DNA"/>
</dbReference>
<dbReference type="OrthoDB" id="9791898at2"/>
<dbReference type="PATRIC" id="fig|449659.4.peg.1861"/>
<sequence length="123" mass="14436">MSKVHNLEQDGSNKNLQVDQQTSPQYQAVLQKLRDFRENQGWSKHHNLKDLGLSLDLEAAEVLEIFQWKKEEQPLTKEQRIHLEEELADVLTYTFFMCDQLNLDPAKLVAAKTKINNERSWDN</sequence>
<dbReference type="Gene3D" id="1.10.287.1080">
    <property type="entry name" value="MazG-like"/>
    <property type="match status" value="1"/>
</dbReference>
<gene>
    <name evidence="2" type="ORF">IV66_GL001818</name>
</gene>
<dbReference type="Proteomes" id="UP000051886">
    <property type="component" value="Unassembled WGS sequence"/>
</dbReference>
<dbReference type="PANTHER" id="PTHR46523:SF1">
    <property type="entry name" value="DCTP PYROPHOSPHATASE 1"/>
    <property type="match status" value="1"/>
</dbReference>
<protein>
    <recommendedName>
        <fullName evidence="4">MazG nucleotide pyrophosphohydrolase</fullName>
    </recommendedName>
</protein>
<dbReference type="InterPro" id="IPR052555">
    <property type="entry name" value="dCTP_Pyrophosphatase"/>
</dbReference>
<dbReference type="InterPro" id="IPR025984">
    <property type="entry name" value="DCTPP"/>
</dbReference>
<comment type="caution">
    <text evidence="2">The sequence shown here is derived from an EMBL/GenBank/DDBJ whole genome shotgun (WGS) entry which is preliminary data.</text>
</comment>
<keyword evidence="3" id="KW-1185">Reference proteome</keyword>
<evidence type="ECO:0000256" key="1">
    <source>
        <dbReference type="SAM" id="MobiDB-lite"/>
    </source>
</evidence>
<name>A0A0R2L9I8_9LACO</name>
<feature type="compositionally biased region" description="Polar residues" evidence="1">
    <location>
        <begin position="9"/>
        <end position="22"/>
    </location>
</feature>
<proteinExistence type="predicted"/>
<dbReference type="STRING" id="449659.IV66_GL001818"/>
<dbReference type="RefSeq" id="WP_017868379.1">
    <property type="nucleotide sequence ID" value="NZ_BJYB01000015.1"/>
</dbReference>
<dbReference type="AlphaFoldDB" id="A0A0R2L9I8"/>
<dbReference type="GO" id="GO:0009143">
    <property type="term" value="P:nucleoside triphosphate catabolic process"/>
    <property type="evidence" value="ECO:0007669"/>
    <property type="project" value="InterPro"/>
</dbReference>
<dbReference type="PANTHER" id="PTHR46523">
    <property type="entry name" value="DCTP PYROPHOSPHATASE 1"/>
    <property type="match status" value="1"/>
</dbReference>
<organism evidence="2 3">
    <name type="scientific">Ligilactobacillus pobuzihii</name>
    <dbReference type="NCBI Taxonomy" id="449659"/>
    <lineage>
        <taxon>Bacteria</taxon>
        <taxon>Bacillati</taxon>
        <taxon>Bacillota</taxon>
        <taxon>Bacilli</taxon>
        <taxon>Lactobacillales</taxon>
        <taxon>Lactobacillaceae</taxon>
        <taxon>Ligilactobacillus</taxon>
    </lineage>
</organism>
<evidence type="ECO:0008006" key="4">
    <source>
        <dbReference type="Google" id="ProtNLM"/>
    </source>
</evidence>
<accession>A0A0R2L9I8</accession>
<feature type="region of interest" description="Disordered" evidence="1">
    <location>
        <begin position="1"/>
        <end position="22"/>
    </location>
</feature>
<dbReference type="CDD" id="cd11537">
    <property type="entry name" value="NTP-PPase_RS21-C6_like"/>
    <property type="match status" value="1"/>
</dbReference>
<evidence type="ECO:0000313" key="2">
    <source>
        <dbReference type="EMBL" id="KRN98488.1"/>
    </source>
</evidence>
<evidence type="ECO:0000313" key="3">
    <source>
        <dbReference type="Proteomes" id="UP000051886"/>
    </source>
</evidence>
<dbReference type="Pfam" id="PF12643">
    <property type="entry name" value="MazG-like"/>
    <property type="match status" value="1"/>
</dbReference>
<dbReference type="GO" id="GO:0047429">
    <property type="term" value="F:nucleoside triphosphate diphosphatase activity"/>
    <property type="evidence" value="ECO:0007669"/>
    <property type="project" value="InterPro"/>
</dbReference>